<accession>A0A1T5NHW2</accession>
<dbReference type="AlphaFoldDB" id="A0A1T5NHW2"/>
<dbReference type="STRING" id="393003.SAMN05660461_1729"/>
<dbReference type="SUPFAM" id="SSF82784">
    <property type="entry name" value="OsmC-like"/>
    <property type="match status" value="1"/>
</dbReference>
<gene>
    <name evidence="1" type="ORF">SAMN05660461_1729</name>
</gene>
<evidence type="ECO:0000313" key="1">
    <source>
        <dbReference type="EMBL" id="SKD00180.1"/>
    </source>
</evidence>
<dbReference type="InterPro" id="IPR036102">
    <property type="entry name" value="OsmC/Ohrsf"/>
</dbReference>
<dbReference type="PANTHER" id="PTHR39624:SF2">
    <property type="entry name" value="OSMC-LIKE PROTEIN"/>
    <property type="match status" value="1"/>
</dbReference>
<keyword evidence="2" id="KW-1185">Reference proteome</keyword>
<reference evidence="1 2" key="1">
    <citation type="submission" date="2017-02" db="EMBL/GenBank/DDBJ databases">
        <authorList>
            <person name="Peterson S.W."/>
        </authorList>
    </citation>
    <scope>NUCLEOTIDE SEQUENCE [LARGE SCALE GENOMIC DNA]</scope>
    <source>
        <strain evidence="1 2">DSM 18108</strain>
    </source>
</reference>
<dbReference type="InterPro" id="IPR003718">
    <property type="entry name" value="OsmC/Ohr_fam"/>
</dbReference>
<sequence length="135" mass="14587">MQTASIIYTGELRTTATHLQSGTVIDTDAPVDNRGKGERFSPTDLVATALGSCMLSIMGIKALDNNWAIEGTKVSVQKIMGSDPRRITGVTIVFDFPAGHTLGEKERTILERAALTCPVAKSVHPDIVQDVTFNW</sequence>
<evidence type="ECO:0000313" key="2">
    <source>
        <dbReference type="Proteomes" id="UP000190166"/>
    </source>
</evidence>
<dbReference type="Pfam" id="PF02566">
    <property type="entry name" value="OsmC"/>
    <property type="match status" value="1"/>
</dbReference>
<dbReference type="InterPro" id="IPR015946">
    <property type="entry name" value="KH_dom-like_a/b"/>
</dbReference>
<dbReference type="Gene3D" id="3.30.300.20">
    <property type="match status" value="1"/>
</dbReference>
<name>A0A1T5NHW2_9BACT</name>
<organism evidence="1 2">
    <name type="scientific">Chitinophaga ginsengisegetis</name>
    <dbReference type="NCBI Taxonomy" id="393003"/>
    <lineage>
        <taxon>Bacteria</taxon>
        <taxon>Pseudomonadati</taxon>
        <taxon>Bacteroidota</taxon>
        <taxon>Chitinophagia</taxon>
        <taxon>Chitinophagales</taxon>
        <taxon>Chitinophagaceae</taxon>
        <taxon>Chitinophaga</taxon>
    </lineage>
</organism>
<protein>
    <submittedName>
        <fullName evidence="1">Uncharacterized OsmC-related protein</fullName>
    </submittedName>
</protein>
<dbReference type="EMBL" id="FUZZ01000001">
    <property type="protein sequence ID" value="SKD00180.1"/>
    <property type="molecule type" value="Genomic_DNA"/>
</dbReference>
<dbReference type="Proteomes" id="UP000190166">
    <property type="component" value="Unassembled WGS sequence"/>
</dbReference>
<dbReference type="PANTHER" id="PTHR39624">
    <property type="entry name" value="PROTEIN INVOLVED IN RIMO-MEDIATED BETA-METHYLTHIOLATION OF RIBOSOMAL PROTEIN S12 YCAO"/>
    <property type="match status" value="1"/>
</dbReference>
<proteinExistence type="predicted"/>
<dbReference type="RefSeq" id="WP_079468973.1">
    <property type="nucleotide sequence ID" value="NZ_FUZZ01000001.1"/>
</dbReference>